<sequence>MPSALPDTAASQAAGVAAGEVAPLARFEQCVSERFGSSALPRAARCAADLAELPVILLYRVDGLSRAAAWADLQRAGQLDDGSEYARRAPLMLGFGYQGAGPQRGRESEWMRARQAEWTERCLSGRLPEPRP</sequence>
<dbReference type="OrthoDB" id="9156383at2"/>
<dbReference type="EMBL" id="SNXE01000004">
    <property type="protein sequence ID" value="TDP09462.1"/>
    <property type="molecule type" value="Genomic_DNA"/>
</dbReference>
<dbReference type="AlphaFoldDB" id="A0A4R6N5F6"/>
<evidence type="ECO:0000313" key="2">
    <source>
        <dbReference type="Proteomes" id="UP000295357"/>
    </source>
</evidence>
<protein>
    <submittedName>
        <fullName evidence="1">Uncharacterized protein</fullName>
    </submittedName>
</protein>
<name>A0A4R6N5F6_9BURK</name>
<dbReference type="Proteomes" id="UP000295357">
    <property type="component" value="Unassembled WGS sequence"/>
</dbReference>
<organism evidence="1 2">
    <name type="scientific">Roseateles asaccharophilus</name>
    <dbReference type="NCBI Taxonomy" id="582607"/>
    <lineage>
        <taxon>Bacteria</taxon>
        <taxon>Pseudomonadati</taxon>
        <taxon>Pseudomonadota</taxon>
        <taxon>Betaproteobacteria</taxon>
        <taxon>Burkholderiales</taxon>
        <taxon>Sphaerotilaceae</taxon>
        <taxon>Roseateles</taxon>
    </lineage>
</organism>
<accession>A0A4R6N5F6</accession>
<proteinExistence type="predicted"/>
<evidence type="ECO:0000313" key="1">
    <source>
        <dbReference type="EMBL" id="TDP09462.1"/>
    </source>
</evidence>
<dbReference type="RefSeq" id="WP_133603458.1">
    <property type="nucleotide sequence ID" value="NZ_JAUFPJ010000004.1"/>
</dbReference>
<reference evidence="1 2" key="1">
    <citation type="submission" date="2019-03" db="EMBL/GenBank/DDBJ databases">
        <title>Genomic Encyclopedia of Type Strains, Phase IV (KMG-IV): sequencing the most valuable type-strain genomes for metagenomic binning, comparative biology and taxonomic classification.</title>
        <authorList>
            <person name="Goeker M."/>
        </authorList>
    </citation>
    <scope>NUCLEOTIDE SEQUENCE [LARGE SCALE GENOMIC DNA]</scope>
    <source>
        <strain evidence="1 2">DSM 25082</strain>
    </source>
</reference>
<comment type="caution">
    <text evidence="1">The sequence shown here is derived from an EMBL/GenBank/DDBJ whole genome shotgun (WGS) entry which is preliminary data.</text>
</comment>
<gene>
    <name evidence="1" type="ORF">DFR39_10413</name>
</gene>
<keyword evidence="2" id="KW-1185">Reference proteome</keyword>